<sequence>MKKAYILGVFFLCLYLGFAIYKTNNREGILPKPPTPAEAAVKLQKVKAEKEAKWRRKSKLQDLKIEVEQNPTLKIVTSILGGLILFILLVKYFKDPKFKFSGLFFSTALSILILYIMYRILIHLTALSLVDYM</sequence>
<dbReference type="Proteomes" id="UP000069030">
    <property type="component" value="Plasmid p63039"/>
</dbReference>
<feature type="transmembrane region" description="Helical" evidence="1">
    <location>
        <begin position="72"/>
        <end position="90"/>
    </location>
</feature>
<evidence type="ECO:0000256" key="1">
    <source>
        <dbReference type="SAM" id="Phobius"/>
    </source>
</evidence>
<accession>A0AAI8C957</accession>
<evidence type="ECO:0000313" key="3">
    <source>
        <dbReference type="Proteomes" id="UP000069030"/>
    </source>
</evidence>
<gene>
    <name evidence="2" type="ORF">AS202_19905</name>
</gene>
<dbReference type="AlphaFoldDB" id="A0AAI8C957"/>
<dbReference type="RefSeq" id="WP_058700093.1">
    <property type="nucleotide sequence ID" value="NZ_CP013691.1"/>
</dbReference>
<keyword evidence="1" id="KW-0472">Membrane</keyword>
<organism evidence="2 3">
    <name type="scientific">Myroides odoratimimus</name>
    <dbReference type="NCBI Taxonomy" id="76832"/>
    <lineage>
        <taxon>Bacteria</taxon>
        <taxon>Pseudomonadati</taxon>
        <taxon>Bacteroidota</taxon>
        <taxon>Flavobacteriia</taxon>
        <taxon>Flavobacteriales</taxon>
        <taxon>Flavobacteriaceae</taxon>
        <taxon>Myroides</taxon>
    </lineage>
</organism>
<dbReference type="EMBL" id="CP013691">
    <property type="protein sequence ID" value="ALU28448.1"/>
    <property type="molecule type" value="Genomic_DNA"/>
</dbReference>
<evidence type="ECO:0000313" key="2">
    <source>
        <dbReference type="EMBL" id="ALU28448.1"/>
    </source>
</evidence>
<proteinExistence type="predicted"/>
<protein>
    <submittedName>
        <fullName evidence="2">Uncharacterized protein</fullName>
    </submittedName>
</protein>
<name>A0AAI8C957_9FLAO</name>
<feature type="transmembrane region" description="Helical" evidence="1">
    <location>
        <begin position="102"/>
        <end position="122"/>
    </location>
</feature>
<reference evidence="3" key="1">
    <citation type="journal article" date="2016" name="J. Zhejiang Univ. Sci. B">
        <title>Antibiotic resistance mechanisms of Myroides sp.</title>
        <authorList>
            <person name="Hu S."/>
            <person name="Yuan S."/>
            <person name="Qu H."/>
            <person name="Jiang T."/>
            <person name="Zhou Y."/>
            <person name="Wang M."/>
            <person name="Ming D."/>
        </authorList>
    </citation>
    <scope>NUCLEOTIDE SEQUENCE [LARGE SCALE GENOMIC DNA]</scope>
    <source>
        <strain evidence="3">PR63039</strain>
    </source>
</reference>
<keyword evidence="1" id="KW-0812">Transmembrane</keyword>
<geneLocation type="plasmid" evidence="2 3">
    <name>p63039</name>
</geneLocation>
<dbReference type="KEGG" id="mod:AS202_19905"/>
<keyword evidence="2" id="KW-0614">Plasmid</keyword>
<keyword evidence="1" id="KW-1133">Transmembrane helix</keyword>